<evidence type="ECO:0000256" key="6">
    <source>
        <dbReference type="ARBA" id="ARBA00023125"/>
    </source>
</evidence>
<comment type="caution">
    <text evidence="10">The sequence shown here is derived from an EMBL/GenBank/DDBJ whole genome shotgun (WGS) entry which is preliminary data.</text>
</comment>
<accession>A0A955E1U1</accession>
<keyword evidence="1" id="KW-0547">Nucleotide-binding</keyword>
<evidence type="ECO:0000256" key="2">
    <source>
        <dbReference type="ARBA" id="ARBA00022763"/>
    </source>
</evidence>
<dbReference type="InterPro" id="IPR011545">
    <property type="entry name" value="DEAD/DEAH_box_helicase_dom"/>
</dbReference>
<dbReference type="Pfam" id="PF17191">
    <property type="entry name" value="RecG_wedge"/>
    <property type="match status" value="1"/>
</dbReference>
<dbReference type="InterPro" id="IPR047112">
    <property type="entry name" value="RecG/Mfd"/>
</dbReference>
<evidence type="ECO:0000256" key="3">
    <source>
        <dbReference type="ARBA" id="ARBA00022801"/>
    </source>
</evidence>
<evidence type="ECO:0000313" key="10">
    <source>
        <dbReference type="EMBL" id="MCA9302409.1"/>
    </source>
</evidence>
<dbReference type="InterPro" id="IPR012340">
    <property type="entry name" value="NA-bd_OB-fold"/>
</dbReference>
<dbReference type="GO" id="GO:0003678">
    <property type="term" value="F:DNA helicase activity"/>
    <property type="evidence" value="ECO:0007669"/>
    <property type="project" value="UniProtKB-EC"/>
</dbReference>
<dbReference type="PANTHER" id="PTHR47964">
    <property type="entry name" value="ATP-DEPENDENT DNA HELICASE HOMOLOG RECG, CHLOROPLASTIC"/>
    <property type="match status" value="1"/>
</dbReference>
<dbReference type="NCBIfam" id="NF008168">
    <property type="entry name" value="PRK10917.2-2"/>
    <property type="match status" value="1"/>
</dbReference>
<dbReference type="InterPro" id="IPR014001">
    <property type="entry name" value="Helicase_ATP-bd"/>
</dbReference>
<gene>
    <name evidence="10" type="primary">recG</name>
    <name evidence="10" type="ORF">KDA10_03575</name>
</gene>
<keyword evidence="2" id="KW-0227">DNA damage</keyword>
<proteinExistence type="predicted"/>
<evidence type="ECO:0000313" key="11">
    <source>
        <dbReference type="Proteomes" id="UP000714817"/>
    </source>
</evidence>
<dbReference type="GO" id="GO:0005524">
    <property type="term" value="F:ATP binding"/>
    <property type="evidence" value="ECO:0007669"/>
    <property type="project" value="UniProtKB-KW"/>
</dbReference>
<dbReference type="Gene3D" id="2.40.50.140">
    <property type="entry name" value="Nucleic acid-binding proteins"/>
    <property type="match status" value="1"/>
</dbReference>
<dbReference type="Pfam" id="PF00271">
    <property type="entry name" value="Helicase_C"/>
    <property type="match status" value="1"/>
</dbReference>
<feature type="domain" description="Helicase ATP-binding" evidence="8">
    <location>
        <begin position="276"/>
        <end position="430"/>
    </location>
</feature>
<keyword evidence="4 10" id="KW-0347">Helicase</keyword>
<reference evidence="10" key="2">
    <citation type="journal article" date="2021" name="Microbiome">
        <title>Successional dynamics and alternative stable states in a saline activated sludge microbial community over 9 years.</title>
        <authorList>
            <person name="Wang Y."/>
            <person name="Ye J."/>
            <person name="Ju F."/>
            <person name="Liu L."/>
            <person name="Boyd J.A."/>
            <person name="Deng Y."/>
            <person name="Parks D.H."/>
            <person name="Jiang X."/>
            <person name="Yin X."/>
            <person name="Woodcroft B.J."/>
            <person name="Tyson G.W."/>
            <person name="Hugenholtz P."/>
            <person name="Polz M.F."/>
            <person name="Zhang T."/>
        </authorList>
    </citation>
    <scope>NUCLEOTIDE SEQUENCE</scope>
    <source>
        <strain evidence="10">HKST-UBA80</strain>
    </source>
</reference>
<dbReference type="SUPFAM" id="SSF52540">
    <property type="entry name" value="P-loop containing nucleoside triphosphate hydrolases"/>
    <property type="match status" value="2"/>
</dbReference>
<evidence type="ECO:0000256" key="4">
    <source>
        <dbReference type="ARBA" id="ARBA00022806"/>
    </source>
</evidence>
<protein>
    <submittedName>
        <fullName evidence="10">ATP-dependent DNA helicase RecG</fullName>
        <ecNumber evidence="10">3.6.4.12</ecNumber>
    </submittedName>
</protein>
<dbReference type="PANTHER" id="PTHR47964:SF1">
    <property type="entry name" value="ATP-DEPENDENT DNA HELICASE HOMOLOG RECG, CHLOROPLASTIC"/>
    <property type="match status" value="1"/>
</dbReference>
<dbReference type="Gene3D" id="3.40.50.300">
    <property type="entry name" value="P-loop containing nucleotide triphosphate hydrolases"/>
    <property type="match status" value="2"/>
</dbReference>
<dbReference type="Pfam" id="PF00270">
    <property type="entry name" value="DEAD"/>
    <property type="match status" value="1"/>
</dbReference>
<dbReference type="InterPro" id="IPR033454">
    <property type="entry name" value="RecG_wedge"/>
</dbReference>
<organism evidence="10 11">
    <name type="scientific">candidate division WWE3 bacterium</name>
    <dbReference type="NCBI Taxonomy" id="2053526"/>
    <lineage>
        <taxon>Bacteria</taxon>
        <taxon>Katanobacteria</taxon>
    </lineage>
</organism>
<dbReference type="EMBL" id="JAGQNY010000015">
    <property type="protein sequence ID" value="MCA9302409.1"/>
    <property type="molecule type" value="Genomic_DNA"/>
</dbReference>
<sequence>MHKISSNVATIAKIGPKYKDLLAKLGIYSIEDLLYHRPIRYEDYSKITNIAELEPDKNVTIKAKINKIDNIYTKTGKRLTKAVVGDSSGKVEVVWFNQQYIAKSIKLENEYYFSGKVQVFNNKISMPSPQFEEIDKQGVSTARIVPIYPETAGLTSKWLRSRINDILPKLLEEGAIGEYLPEKLLSEYNLLDLPTALCHLHMPEGTQDISQAEKSLAFRELVIELLKVQKTKDTWKSAFSAYRLDYKKLDVSNFTKNLGFSLTNSQEKAIEEILNDTDRERPMNRLLEGDVGSGKTIVAVAAAYNTLLNGHSTIYMAPTGILAQQHYSTFKKFLEPLGIKVLLITGSEKQPIEESTPSIIIGTHALLHLKKGVKNLGLVIIDEQHRFGVEQRSKVMGTNEIKPHLLSMTATPIPRTLALTIYGHLEISTLDTVPNTEKKITTKVISESQRNKVFEWIRKRNEPTFIVCPFIESSTNEDFENIRAAETEFQRLQQGSLKGKAVGLLHGRMSEKEKNQTLDNFRTGKIKFLISTPVIEVGVDIPEATIIVIESAERYGLASLHQLRGRVGRGAKEGFCFLFMSGYSKNSYTRLKNLEITSSGLKLAEIDMKYRGQGNIYGTQQHGFKNFKYADFSDLKAVRTAKKAAEELYGQLEDLPNLKQKLDEHASMAVSN</sequence>
<dbReference type="PROSITE" id="PS51192">
    <property type="entry name" value="HELICASE_ATP_BIND_1"/>
    <property type="match status" value="1"/>
</dbReference>
<dbReference type="SMART" id="SM00487">
    <property type="entry name" value="DEXDc"/>
    <property type="match status" value="1"/>
</dbReference>
<keyword evidence="7" id="KW-0234">DNA repair</keyword>
<dbReference type="GO" id="GO:0006281">
    <property type="term" value="P:DNA repair"/>
    <property type="evidence" value="ECO:0007669"/>
    <property type="project" value="UniProtKB-KW"/>
</dbReference>
<evidence type="ECO:0000259" key="8">
    <source>
        <dbReference type="PROSITE" id="PS51192"/>
    </source>
</evidence>
<keyword evidence="6" id="KW-0238">DNA-binding</keyword>
<dbReference type="PROSITE" id="PS51194">
    <property type="entry name" value="HELICASE_CTER"/>
    <property type="match status" value="1"/>
</dbReference>
<evidence type="ECO:0000256" key="5">
    <source>
        <dbReference type="ARBA" id="ARBA00022840"/>
    </source>
</evidence>
<evidence type="ECO:0000259" key="9">
    <source>
        <dbReference type="PROSITE" id="PS51194"/>
    </source>
</evidence>
<evidence type="ECO:0000256" key="1">
    <source>
        <dbReference type="ARBA" id="ARBA00022741"/>
    </source>
</evidence>
<dbReference type="GO" id="GO:0016787">
    <property type="term" value="F:hydrolase activity"/>
    <property type="evidence" value="ECO:0007669"/>
    <property type="project" value="UniProtKB-KW"/>
</dbReference>
<dbReference type="Proteomes" id="UP000714817">
    <property type="component" value="Unassembled WGS sequence"/>
</dbReference>
<keyword evidence="5" id="KW-0067">ATP-binding</keyword>
<dbReference type="GO" id="GO:0003677">
    <property type="term" value="F:DNA binding"/>
    <property type="evidence" value="ECO:0007669"/>
    <property type="project" value="UniProtKB-KW"/>
</dbReference>
<dbReference type="SMART" id="SM00490">
    <property type="entry name" value="HELICc"/>
    <property type="match status" value="1"/>
</dbReference>
<dbReference type="CDD" id="cd04488">
    <property type="entry name" value="RecG_wedge_OBF"/>
    <property type="match status" value="1"/>
</dbReference>
<evidence type="ECO:0000256" key="7">
    <source>
        <dbReference type="ARBA" id="ARBA00023204"/>
    </source>
</evidence>
<dbReference type="InterPro" id="IPR027417">
    <property type="entry name" value="P-loop_NTPase"/>
</dbReference>
<dbReference type="AlphaFoldDB" id="A0A955E1U1"/>
<dbReference type="InterPro" id="IPR001650">
    <property type="entry name" value="Helicase_C-like"/>
</dbReference>
<reference evidence="10" key="1">
    <citation type="submission" date="2020-04" db="EMBL/GenBank/DDBJ databases">
        <authorList>
            <person name="Zhang T."/>
        </authorList>
    </citation>
    <scope>NUCLEOTIDE SEQUENCE</scope>
    <source>
        <strain evidence="10">HKST-UBA80</strain>
    </source>
</reference>
<keyword evidence="3 10" id="KW-0378">Hydrolase</keyword>
<dbReference type="EC" id="3.6.4.12" evidence="10"/>
<dbReference type="SUPFAM" id="SSF50249">
    <property type="entry name" value="Nucleic acid-binding proteins"/>
    <property type="match status" value="1"/>
</dbReference>
<feature type="domain" description="Helicase C-terminal" evidence="9">
    <location>
        <begin position="449"/>
        <end position="614"/>
    </location>
</feature>
<name>A0A955E1U1_UNCKA</name>